<feature type="compositionally biased region" description="Basic and acidic residues" evidence="1">
    <location>
        <begin position="99"/>
        <end position="113"/>
    </location>
</feature>
<keyword evidence="2" id="KW-0812">Transmembrane</keyword>
<feature type="transmembrane region" description="Helical" evidence="2">
    <location>
        <begin position="191"/>
        <end position="214"/>
    </location>
</feature>
<sequence length="524" mass="58162">MSQHSKREKETAATNTKSHAQSTRHTSGSSSTNKHSLKKQMPNGTLKANSNTKLNQNSNSSSSTMQATVSGSGSSSSISPSTSTSSPQVSHVHGKIQMSKKEKNQKDKQRERERIEREQLVLWRRPLDTSMYCGLELLALFRTWSARLVQQRLLLAALIVLGILFSVIYRIDGPHQVAIELVRRNTWFFVYWLGLGVLSSVGLGTGLHTFLLYLGPHIASVTLAAYECNSLKFPRPPYPDDIICPEEPYDKRVPNLWAIMSKVRLEAFLWGAGTALGELPPYFMAKAARLSGYDPDDAEELAEFEALNAKRNQKNLSLMDKGKLFMERVVERIGFFGIMACASIPNPLFDLAGITCGHFLVPFWTFFGATLIGKAIIKMHIQKIFVIIAFNETLIERAVDLLASLPYFGHKLQEPFKAFLKNQKQRLHRQQRGAGQGAGIGPDSGNLLSKIFETFVIGMVCYFVVSIVNSLGQSYHKRLHRKTPSPVLATGPLPTSASVKAVPVPATTPTATLKKHAKQRALRE</sequence>
<feature type="transmembrane region" description="Helical" evidence="2">
    <location>
        <begin position="451"/>
        <end position="472"/>
    </location>
</feature>
<organism evidence="3 4">
    <name type="scientific">Drosophila madeirensis</name>
    <name type="common">Fruit fly</name>
    <dbReference type="NCBI Taxonomy" id="30013"/>
    <lineage>
        <taxon>Eukaryota</taxon>
        <taxon>Metazoa</taxon>
        <taxon>Ecdysozoa</taxon>
        <taxon>Arthropoda</taxon>
        <taxon>Hexapoda</taxon>
        <taxon>Insecta</taxon>
        <taxon>Pterygota</taxon>
        <taxon>Neoptera</taxon>
        <taxon>Endopterygota</taxon>
        <taxon>Diptera</taxon>
        <taxon>Brachycera</taxon>
        <taxon>Muscomorpha</taxon>
        <taxon>Ephydroidea</taxon>
        <taxon>Drosophilidae</taxon>
        <taxon>Drosophila</taxon>
        <taxon>Sophophora</taxon>
    </lineage>
</organism>
<dbReference type="Proteomes" id="UP001500889">
    <property type="component" value="Chromosome A"/>
</dbReference>
<keyword evidence="2" id="KW-0472">Membrane</keyword>
<evidence type="ECO:0000256" key="2">
    <source>
        <dbReference type="SAM" id="Phobius"/>
    </source>
</evidence>
<protein>
    <submittedName>
        <fullName evidence="3">Vacuole membrane protein 1</fullName>
    </submittedName>
</protein>
<dbReference type="AlphaFoldDB" id="A0AAU9G4L5"/>
<dbReference type="EMBL" id="AP029266">
    <property type="protein sequence ID" value="BFG03049.1"/>
    <property type="molecule type" value="Genomic_DNA"/>
</dbReference>
<feature type="compositionally biased region" description="Low complexity" evidence="1">
    <location>
        <begin position="70"/>
        <end position="87"/>
    </location>
</feature>
<feature type="transmembrane region" description="Helical" evidence="2">
    <location>
        <begin position="153"/>
        <end position="171"/>
    </location>
</feature>
<name>A0AAU9G4L5_DROMD</name>
<feature type="compositionally biased region" description="Low complexity" evidence="1">
    <location>
        <begin position="49"/>
        <end position="63"/>
    </location>
</feature>
<keyword evidence="4" id="KW-1185">Reference proteome</keyword>
<evidence type="ECO:0000313" key="3">
    <source>
        <dbReference type="EMBL" id="BFG03049.1"/>
    </source>
</evidence>
<feature type="compositionally biased region" description="Polar residues" evidence="1">
    <location>
        <begin position="12"/>
        <end position="34"/>
    </location>
</feature>
<evidence type="ECO:0000256" key="1">
    <source>
        <dbReference type="SAM" id="MobiDB-lite"/>
    </source>
</evidence>
<keyword evidence="2" id="KW-1133">Transmembrane helix</keyword>
<feature type="transmembrane region" description="Helical" evidence="2">
    <location>
        <begin position="329"/>
        <end position="345"/>
    </location>
</feature>
<reference evidence="3 4" key="1">
    <citation type="submission" date="2024-02" db="EMBL/GenBank/DDBJ databases">
        <title>A chromosome-level genome assembly of Drosophila madeirensis, a fruit fly species endemic to Madeira island.</title>
        <authorList>
            <person name="Tomihara K."/>
            <person name="Llopart A."/>
            <person name="Yamamoto D."/>
        </authorList>
    </citation>
    <scope>NUCLEOTIDE SEQUENCE [LARGE SCALE GENOMIC DNA]</scope>
    <source>
        <strain evidence="3 4">RF1</strain>
    </source>
</reference>
<feature type="compositionally biased region" description="Basic and acidic residues" evidence="1">
    <location>
        <begin position="1"/>
        <end position="11"/>
    </location>
</feature>
<proteinExistence type="predicted"/>
<accession>A0AAU9G4L5</accession>
<evidence type="ECO:0000313" key="4">
    <source>
        <dbReference type="Proteomes" id="UP001500889"/>
    </source>
</evidence>
<gene>
    <name evidence="3" type="ORF">DMAD_02397</name>
</gene>
<feature type="region of interest" description="Disordered" evidence="1">
    <location>
        <begin position="1"/>
        <end position="113"/>
    </location>
</feature>